<dbReference type="SFLD" id="SFLDS00057">
    <property type="entry name" value="Glutaminase/Asparaginase"/>
    <property type="match status" value="1"/>
</dbReference>
<dbReference type="InterPro" id="IPR027475">
    <property type="entry name" value="Asparaginase/glutaminase_AS2"/>
</dbReference>
<dbReference type="Gene3D" id="3.40.50.40">
    <property type="match status" value="1"/>
</dbReference>
<comment type="similarity">
    <text evidence="1">Belongs to the asparaginase 1 family.</text>
</comment>
<dbReference type="PIRSF" id="PIRSF001220">
    <property type="entry name" value="L-ASNase_gatD"/>
    <property type="match status" value="1"/>
</dbReference>
<sequence length="331" mass="35832">MTTRKKIFVLYTGGTIGMRQTPQGLSPDTALAEKALIPFADNYSFDWHICNPLIDSSAVTLSDWHNWLELLKEKARTYDGILVLHGTDTLAYTANLFTLTLPDLKLPIVITGSQWPYNAQHSDAPLNLATAVAAFELNLSETVIAFNGKLFQAVGSSKISTEQADGFDNPHFGTIAIWSPECGWRHVNKRPSEKTSAALHTPFPVLDTQAKVVCHTLVPGFSAQSFSDGLYRNADAVILQSYGHGNAPSDRDFIQAVNDLTSRGKLVLNISQAKQGNAAAVYAQGSALRQAGVVNGGKANLETALVLLTLAVSNGLDNKQLQQKLETLNLL</sequence>
<feature type="domain" description="Asparaginase/glutaminase C-terminal" evidence="5">
    <location>
        <begin position="211"/>
        <end position="323"/>
    </location>
</feature>
<dbReference type="SUPFAM" id="SSF53774">
    <property type="entry name" value="Glutaminase/Asparaginase"/>
    <property type="match status" value="1"/>
</dbReference>
<name>A0ABX3WN97_9NEIS</name>
<dbReference type="Proteomes" id="UP000193346">
    <property type="component" value="Unassembled WGS sequence"/>
</dbReference>
<dbReference type="InterPro" id="IPR027473">
    <property type="entry name" value="L-asparaginase_C"/>
</dbReference>
<dbReference type="InterPro" id="IPR036152">
    <property type="entry name" value="Asp/glu_Ase-like_sf"/>
</dbReference>
<dbReference type="InterPro" id="IPR020827">
    <property type="entry name" value="Asparaginase/glutaminase_AS1"/>
</dbReference>
<dbReference type="PROSITE" id="PS51732">
    <property type="entry name" value="ASN_GLN_ASE_3"/>
    <property type="match status" value="1"/>
</dbReference>
<keyword evidence="7" id="KW-1185">Reference proteome</keyword>
<dbReference type="CDD" id="cd08963">
    <property type="entry name" value="L-asparaginase_I"/>
    <property type="match status" value="1"/>
</dbReference>
<proteinExistence type="inferred from homology"/>
<organism evidence="6 7">
    <name type="scientific">Neisseria dumasiana</name>
    <dbReference type="NCBI Taxonomy" id="1931275"/>
    <lineage>
        <taxon>Bacteria</taxon>
        <taxon>Pseudomonadati</taxon>
        <taxon>Pseudomonadota</taxon>
        <taxon>Betaproteobacteria</taxon>
        <taxon>Neisseriales</taxon>
        <taxon>Neisseriaceae</taxon>
        <taxon>Neisseria</taxon>
    </lineage>
</organism>
<dbReference type="InterPro" id="IPR027474">
    <property type="entry name" value="L-asparaginase_N"/>
</dbReference>
<dbReference type="PROSITE" id="PS00144">
    <property type="entry name" value="ASN_GLN_ASE_1"/>
    <property type="match status" value="1"/>
</dbReference>
<dbReference type="InterPro" id="IPR006034">
    <property type="entry name" value="Asparaginase/glutaminase-like"/>
</dbReference>
<evidence type="ECO:0000259" key="4">
    <source>
        <dbReference type="Pfam" id="PF00710"/>
    </source>
</evidence>
<dbReference type="PANTHER" id="PTHR11707:SF28">
    <property type="entry name" value="60 KDA LYSOPHOSPHOLIPASE"/>
    <property type="match status" value="1"/>
</dbReference>
<dbReference type="RefSeq" id="WP_085418303.1">
    <property type="nucleotide sequence ID" value="NZ_CP091509.1"/>
</dbReference>
<dbReference type="Pfam" id="PF00710">
    <property type="entry name" value="Asparaginase"/>
    <property type="match status" value="1"/>
</dbReference>
<dbReference type="EMBL" id="MTAC01000011">
    <property type="protein sequence ID" value="OSI35228.1"/>
    <property type="molecule type" value="Genomic_DNA"/>
</dbReference>
<accession>A0ABX3WN97</accession>
<dbReference type="PANTHER" id="PTHR11707">
    <property type="entry name" value="L-ASPARAGINASE"/>
    <property type="match status" value="1"/>
</dbReference>
<dbReference type="SMART" id="SM00870">
    <property type="entry name" value="Asparaginase"/>
    <property type="match status" value="1"/>
</dbReference>
<dbReference type="Gene3D" id="3.40.50.1170">
    <property type="entry name" value="L-asparaginase, N-terminal domain"/>
    <property type="match status" value="1"/>
</dbReference>
<evidence type="ECO:0000256" key="1">
    <source>
        <dbReference type="ARBA" id="ARBA00010518"/>
    </source>
</evidence>
<dbReference type="PROSITE" id="PS00917">
    <property type="entry name" value="ASN_GLN_ASE_2"/>
    <property type="match status" value="1"/>
</dbReference>
<comment type="caution">
    <text evidence="6">The sequence shown here is derived from an EMBL/GenBank/DDBJ whole genome shotgun (WGS) entry which is preliminary data.</text>
</comment>
<evidence type="ECO:0000256" key="3">
    <source>
        <dbReference type="PROSITE-ProRule" id="PRU10100"/>
    </source>
</evidence>
<feature type="domain" description="L-asparaginase N-terminal" evidence="4">
    <location>
        <begin position="6"/>
        <end position="178"/>
    </location>
</feature>
<dbReference type="Pfam" id="PF17763">
    <property type="entry name" value="Asparaginase_C"/>
    <property type="match status" value="1"/>
</dbReference>
<gene>
    <name evidence="6" type="ORF">BV913_05695</name>
</gene>
<evidence type="ECO:0000256" key="2">
    <source>
        <dbReference type="PROSITE-ProRule" id="PRU10099"/>
    </source>
</evidence>
<evidence type="ECO:0000259" key="5">
    <source>
        <dbReference type="Pfam" id="PF17763"/>
    </source>
</evidence>
<dbReference type="PIRSF" id="PIRSF500176">
    <property type="entry name" value="L_ASNase"/>
    <property type="match status" value="1"/>
</dbReference>
<dbReference type="InterPro" id="IPR040919">
    <property type="entry name" value="Asparaginase_C"/>
</dbReference>
<feature type="active site" evidence="3">
    <location>
        <position position="87"/>
    </location>
</feature>
<reference evidence="6 7" key="1">
    <citation type="submission" date="2017-01" db="EMBL/GenBank/DDBJ databases">
        <authorList>
            <person name="Wolfgang W.J."/>
            <person name="Cole J."/>
            <person name="Wroblewski D."/>
            <person name="Mcginnis J."/>
            <person name="Musser K.A."/>
        </authorList>
    </citation>
    <scope>NUCLEOTIDE SEQUENCE [LARGE SCALE GENOMIC DNA]</scope>
    <source>
        <strain evidence="6 7">93087</strain>
    </source>
</reference>
<feature type="active site" evidence="2">
    <location>
        <position position="15"/>
    </location>
</feature>
<dbReference type="InterPro" id="IPR041725">
    <property type="entry name" value="L-asparaginase_I"/>
</dbReference>
<evidence type="ECO:0000313" key="7">
    <source>
        <dbReference type="Proteomes" id="UP000193346"/>
    </source>
</evidence>
<dbReference type="PRINTS" id="PR00139">
    <property type="entry name" value="ASNGLNASE"/>
</dbReference>
<protein>
    <submittedName>
        <fullName evidence="6">L-asparaginase</fullName>
    </submittedName>
</protein>
<evidence type="ECO:0000313" key="6">
    <source>
        <dbReference type="EMBL" id="OSI35228.1"/>
    </source>
</evidence>
<dbReference type="InterPro" id="IPR037152">
    <property type="entry name" value="L-asparaginase_N_sf"/>
</dbReference>